<keyword evidence="6 15" id="KW-1133">Transmembrane helix</keyword>
<dbReference type="WBParaSite" id="ACRNAN_scaffold1311.g30519.t1">
    <property type="protein sequence ID" value="ACRNAN_scaffold1311.g30519.t1"/>
    <property type="gene ID" value="ACRNAN_scaffold1311.g30519"/>
</dbReference>
<feature type="transmembrane region" description="Helical" evidence="15">
    <location>
        <begin position="543"/>
        <end position="571"/>
    </location>
</feature>
<keyword evidence="7" id="KW-0915">Sodium</keyword>
<dbReference type="PANTHER" id="PTHR11690:SF300">
    <property type="entry name" value="PICKPOCKET PROTEIN 19"/>
    <property type="match status" value="1"/>
</dbReference>
<evidence type="ECO:0000256" key="7">
    <source>
        <dbReference type="ARBA" id="ARBA00023053"/>
    </source>
</evidence>
<evidence type="ECO:0000256" key="8">
    <source>
        <dbReference type="ARBA" id="ARBA00023065"/>
    </source>
</evidence>
<evidence type="ECO:0000256" key="3">
    <source>
        <dbReference type="ARBA" id="ARBA00022448"/>
    </source>
</evidence>
<feature type="transmembrane region" description="Helical" evidence="15">
    <location>
        <begin position="71"/>
        <end position="92"/>
    </location>
</feature>
<dbReference type="GO" id="GO:0015280">
    <property type="term" value="F:ligand-gated sodium channel activity"/>
    <property type="evidence" value="ECO:0007669"/>
    <property type="project" value="TreeGrafter"/>
</dbReference>
<proteinExistence type="inferred from homology"/>
<keyword evidence="8 13" id="KW-0406">Ion transport</keyword>
<name>A0A914CQD1_9BILA</name>
<dbReference type="GO" id="GO:0005886">
    <property type="term" value="C:plasma membrane"/>
    <property type="evidence" value="ECO:0007669"/>
    <property type="project" value="TreeGrafter"/>
</dbReference>
<evidence type="ECO:0000256" key="2">
    <source>
        <dbReference type="ARBA" id="ARBA00007193"/>
    </source>
</evidence>
<protein>
    <submittedName>
        <fullName evidence="17">Uncharacterized protein</fullName>
    </submittedName>
</protein>
<evidence type="ECO:0000256" key="4">
    <source>
        <dbReference type="ARBA" id="ARBA00022461"/>
    </source>
</evidence>
<evidence type="ECO:0000313" key="17">
    <source>
        <dbReference type="WBParaSite" id="ACRNAN_scaffold1311.g30519.t1"/>
    </source>
</evidence>
<evidence type="ECO:0000256" key="11">
    <source>
        <dbReference type="ARBA" id="ARBA00023201"/>
    </source>
</evidence>
<dbReference type="Gene3D" id="1.10.287.770">
    <property type="entry name" value="YojJ-like"/>
    <property type="match status" value="1"/>
</dbReference>
<reference evidence="17" key="1">
    <citation type="submission" date="2022-11" db="UniProtKB">
        <authorList>
            <consortium name="WormBaseParasite"/>
        </authorList>
    </citation>
    <scope>IDENTIFICATION</scope>
</reference>
<sequence>MSDLLHQDGTEGSSLSPSEQILLRKVLVTWLEKIQKDLNKFEDLRYSDYKEHCTIHGLYDVFISKSQLERFVWILTLIGCFILAVVCSKIAINEWYQSIETTHTYFGSWDLNMPDLIICPDLLLNKTEIDSLIHGVVNEDDEYKTKFLDSKRPGFLQHKLRFYLEKVKEMGRFINYSTMIEHAEYPNMYLSFLPRNYPDRVLILVEQGNAYEDSKMVFGNETDFYLLKEFFRMQHIWRIKYKEKLNLSKIAYKCDSILLTYDASLKVSRLLRKVPHKTFRMMTPNLDEILNVTGKNFTDQEILSLHGILNFCSEHVKETFDYHHKCYRFDSKEIFLSNDKNSIGIILPNNTVHGLLGGKGVWFSVVHESRDITGKLIPKEETEEFDPIQTFAINNLSWVYIRPGAHTINIDATKNLMLRDLAGSRCHDIDLQYNYNYTKCIEQTCDPIKNKTFHDCVLPITADSIVDATHKSCMKMPNDVEKYYNVRTYTIADVQSQKFNPEVAGQFLRDTSERNSRYYIRLLYQNGRYTHTEQAYKISLIEFIANIGGISGFCVGMSIMSLFQIFLYLLMAKVGHLQRHKGSRKRNSKQDYRDDGNQDNVESSSMIKEEPRSPA</sequence>
<comment type="subcellular location">
    <subcellularLocation>
        <location evidence="1">Membrane</location>
        <topology evidence="1">Multi-pass membrane protein</topology>
    </subcellularLocation>
</comment>
<evidence type="ECO:0000256" key="14">
    <source>
        <dbReference type="SAM" id="MobiDB-lite"/>
    </source>
</evidence>
<keyword evidence="10" id="KW-0325">Glycoprotein</keyword>
<keyword evidence="12 13" id="KW-0407">Ion channel</keyword>
<keyword evidence="5 13" id="KW-0812">Transmembrane</keyword>
<accession>A0A914CQD1</accession>
<dbReference type="AlphaFoldDB" id="A0A914CQD1"/>
<keyword evidence="16" id="KW-1185">Reference proteome</keyword>
<evidence type="ECO:0000256" key="1">
    <source>
        <dbReference type="ARBA" id="ARBA00004141"/>
    </source>
</evidence>
<keyword evidence="3 13" id="KW-0813">Transport</keyword>
<evidence type="ECO:0000256" key="15">
    <source>
        <dbReference type="SAM" id="Phobius"/>
    </source>
</evidence>
<comment type="similarity">
    <text evidence="2 13">Belongs to the amiloride-sensitive sodium channel (TC 1.A.6) family.</text>
</comment>
<evidence type="ECO:0000256" key="13">
    <source>
        <dbReference type="RuleBase" id="RU000679"/>
    </source>
</evidence>
<evidence type="ECO:0000313" key="16">
    <source>
        <dbReference type="Proteomes" id="UP000887540"/>
    </source>
</evidence>
<dbReference type="Pfam" id="PF00858">
    <property type="entry name" value="ASC"/>
    <property type="match status" value="1"/>
</dbReference>
<dbReference type="InterPro" id="IPR001873">
    <property type="entry name" value="ENaC"/>
</dbReference>
<keyword evidence="4 13" id="KW-0894">Sodium channel</keyword>
<evidence type="ECO:0000256" key="6">
    <source>
        <dbReference type="ARBA" id="ARBA00022989"/>
    </source>
</evidence>
<organism evidence="16 17">
    <name type="scientific">Acrobeloides nanus</name>
    <dbReference type="NCBI Taxonomy" id="290746"/>
    <lineage>
        <taxon>Eukaryota</taxon>
        <taxon>Metazoa</taxon>
        <taxon>Ecdysozoa</taxon>
        <taxon>Nematoda</taxon>
        <taxon>Chromadorea</taxon>
        <taxon>Rhabditida</taxon>
        <taxon>Tylenchina</taxon>
        <taxon>Cephalobomorpha</taxon>
        <taxon>Cephaloboidea</taxon>
        <taxon>Cephalobidae</taxon>
        <taxon>Acrobeloides</taxon>
    </lineage>
</organism>
<dbReference type="PANTHER" id="PTHR11690">
    <property type="entry name" value="AMILORIDE-SENSITIVE SODIUM CHANNEL-RELATED"/>
    <property type="match status" value="1"/>
</dbReference>
<dbReference type="Proteomes" id="UP000887540">
    <property type="component" value="Unplaced"/>
</dbReference>
<keyword evidence="9 15" id="KW-0472">Membrane</keyword>
<evidence type="ECO:0000256" key="5">
    <source>
        <dbReference type="ARBA" id="ARBA00022692"/>
    </source>
</evidence>
<keyword evidence="11 13" id="KW-0739">Sodium transport</keyword>
<evidence type="ECO:0000256" key="12">
    <source>
        <dbReference type="ARBA" id="ARBA00023303"/>
    </source>
</evidence>
<evidence type="ECO:0000256" key="9">
    <source>
        <dbReference type="ARBA" id="ARBA00023136"/>
    </source>
</evidence>
<evidence type="ECO:0000256" key="10">
    <source>
        <dbReference type="ARBA" id="ARBA00023180"/>
    </source>
</evidence>
<feature type="region of interest" description="Disordered" evidence="14">
    <location>
        <begin position="580"/>
        <end position="615"/>
    </location>
</feature>